<comment type="similarity">
    <text evidence="2">Belongs to the fimbrial export usher family.</text>
</comment>
<dbReference type="PANTHER" id="PTHR30451">
    <property type="entry name" value="OUTER MEMBRANE USHER PROTEIN"/>
    <property type="match status" value="1"/>
</dbReference>
<name>A0A344UM07_9NEIS</name>
<evidence type="ECO:0000256" key="4">
    <source>
        <dbReference type="ARBA" id="ARBA00022452"/>
    </source>
</evidence>
<dbReference type="KEGG" id="chrb:DK843_19590"/>
<keyword evidence="7" id="KW-0472">Membrane</keyword>
<dbReference type="Pfam" id="PF13953">
    <property type="entry name" value="PapC_C"/>
    <property type="match status" value="1"/>
</dbReference>
<dbReference type="InterPro" id="IPR025885">
    <property type="entry name" value="PapC_N"/>
</dbReference>
<feature type="domain" description="PapC N-terminal" evidence="10">
    <location>
        <begin position="52"/>
        <end position="190"/>
    </location>
</feature>
<dbReference type="InterPro" id="IPR043142">
    <property type="entry name" value="PapC-like_C_sf"/>
</dbReference>
<evidence type="ECO:0000313" key="11">
    <source>
        <dbReference type="EMBL" id="AXE36305.1"/>
    </source>
</evidence>
<dbReference type="GO" id="GO:0009297">
    <property type="term" value="P:pilus assembly"/>
    <property type="evidence" value="ECO:0007669"/>
    <property type="project" value="InterPro"/>
</dbReference>
<dbReference type="Gene3D" id="2.60.40.2070">
    <property type="match status" value="1"/>
</dbReference>
<dbReference type="Proteomes" id="UP000252038">
    <property type="component" value="Chromosome"/>
</dbReference>
<evidence type="ECO:0000256" key="5">
    <source>
        <dbReference type="ARBA" id="ARBA00022692"/>
    </source>
</evidence>
<evidence type="ECO:0000256" key="6">
    <source>
        <dbReference type="ARBA" id="ARBA00022729"/>
    </source>
</evidence>
<keyword evidence="6" id="KW-0732">Signal</keyword>
<dbReference type="InterPro" id="IPR000015">
    <property type="entry name" value="Fimb_usher"/>
</dbReference>
<evidence type="ECO:0000256" key="3">
    <source>
        <dbReference type="ARBA" id="ARBA00022448"/>
    </source>
</evidence>
<dbReference type="Gene3D" id="3.10.20.410">
    <property type="match status" value="1"/>
</dbReference>
<protein>
    <submittedName>
        <fullName evidence="11">Fimbrial biogenesis outer membrane usher protein</fullName>
    </submittedName>
</protein>
<evidence type="ECO:0000256" key="1">
    <source>
        <dbReference type="ARBA" id="ARBA00004571"/>
    </source>
</evidence>
<keyword evidence="8" id="KW-0998">Cell outer membrane</keyword>
<evidence type="ECO:0000259" key="9">
    <source>
        <dbReference type="Pfam" id="PF13953"/>
    </source>
</evidence>
<comment type="subcellular location">
    <subcellularLocation>
        <location evidence="1">Cell outer membrane</location>
        <topology evidence="1">Multi-pass membrane protein</topology>
    </subcellularLocation>
</comment>
<organism evidence="11 12">
    <name type="scientific">Chromobacterium phragmitis</name>
    <dbReference type="NCBI Taxonomy" id="2202141"/>
    <lineage>
        <taxon>Bacteria</taxon>
        <taxon>Pseudomonadati</taxon>
        <taxon>Pseudomonadota</taxon>
        <taxon>Betaproteobacteria</taxon>
        <taxon>Neisseriales</taxon>
        <taxon>Chromobacteriaceae</taxon>
        <taxon>Chromobacterium</taxon>
    </lineage>
</organism>
<evidence type="ECO:0000259" key="10">
    <source>
        <dbReference type="Pfam" id="PF13954"/>
    </source>
</evidence>
<evidence type="ECO:0000256" key="7">
    <source>
        <dbReference type="ARBA" id="ARBA00023136"/>
    </source>
</evidence>
<sequence length="835" mass="90382">MRKPPPLAWGWKWLRAIARSLDTGIPAGMNRQRTYIAALALALGPGFAHAVEFNDAFLQLGPDNSVNLEQFEKAGYIVPGRYIVDIYLNQRFLQQMELDFRPDGSEQEVRPCLPPDLVRQLGLRASILWPQDSQCVDLAAVSQAKVRYSKSSGKLDIQIPQAELAFRDEDYAPPETWNDGIPAAMLDYRLFYQKTDNGLGSSTSKVTSYGVAGANLGPWRFRSNYQYDDSIQNGSKLSWNSTQVYRDLRGLQARLALGEVFKTSDIFDAFSMRGATLSSDDRMIPQSLRGYAPQINGIAKTNAKVTVRNQGRVLYTTNVPPGPFSIRDLGSTAQGQLEVTVEEADGSKQSFTVNTSSVPFLTRSGMLRYKAGIGQADMANSSKRPNIATAEASYGLSDTLSVYSGFIASADYRSLALGVAQDMGSFGALSADVTQASAHMLDGKDYSGKSYRLNYAKKLESIDADLRLFNYRFSEQTYRSLSQYLNSQNGSYANNDKQRLGLTASKAFGRTTMFVSAERATYWNNTPTQRVDLSLNRDMDLGPLRNVSVNLSLQSLRDQSGNKIGTSLSFSVPLENSRRINYNVQNSAGNTNHLLSYSDNSRQNHSYNVSVSANTQDAKPQLSGDYHYAGSALLADLSASKQQGGYSSLSAGLASSLLVHAGGVSMSTASTGETRLLVDTGGVSGVPVYGAPAATDRNGYAVLTGVSPYQGQDVRLDADNMPDTVEASAAVRRVVLTEGAVGKSEFPVKVGRKALLQVRLPDGKTPPLGATVTDLTTKHSIGMVGDNGLTFVSGLNASAAMEISWGTQRCRLAPLPADYDLSQGGRDAVCAPTTE</sequence>
<reference evidence="11 12" key="1">
    <citation type="submission" date="2018-05" db="EMBL/GenBank/DDBJ databases">
        <title>Genome sequencing, assembly and analysis of the novel insecticidal bacterium, Chromobacterium phragmitis.</title>
        <authorList>
            <person name="Sparks M.E."/>
            <person name="Blackburn M.B."/>
            <person name="Gundersen-Rindal D.E."/>
        </authorList>
    </citation>
    <scope>NUCLEOTIDE SEQUENCE [LARGE SCALE GENOMIC DNA]</scope>
    <source>
        <strain evidence="11">IIBBL 274-1</strain>
    </source>
</reference>
<dbReference type="Gene3D" id="2.60.40.2610">
    <property type="entry name" value="Outer membrane usher protein FimD, plug domain"/>
    <property type="match status" value="1"/>
</dbReference>
<gene>
    <name evidence="11" type="ORF">DK843_19590</name>
</gene>
<dbReference type="Pfam" id="PF00577">
    <property type="entry name" value="Usher"/>
    <property type="match status" value="1"/>
</dbReference>
<dbReference type="InterPro" id="IPR025949">
    <property type="entry name" value="PapC-like_C"/>
</dbReference>
<dbReference type="EMBL" id="CP029554">
    <property type="protein sequence ID" value="AXE36305.1"/>
    <property type="molecule type" value="Genomic_DNA"/>
</dbReference>
<evidence type="ECO:0000313" key="12">
    <source>
        <dbReference type="Proteomes" id="UP000252038"/>
    </source>
</evidence>
<feature type="domain" description="PapC-like C-terminal" evidence="9">
    <location>
        <begin position="755"/>
        <end position="812"/>
    </location>
</feature>
<dbReference type="SUPFAM" id="SSF141729">
    <property type="entry name" value="FimD N-terminal domain-like"/>
    <property type="match status" value="1"/>
</dbReference>
<accession>A0A344UM07</accession>
<dbReference type="Gene3D" id="2.60.40.3110">
    <property type="match status" value="1"/>
</dbReference>
<dbReference type="InterPro" id="IPR042186">
    <property type="entry name" value="FimD_plug_dom"/>
</dbReference>
<dbReference type="GO" id="GO:0009279">
    <property type="term" value="C:cell outer membrane"/>
    <property type="evidence" value="ECO:0007669"/>
    <property type="project" value="UniProtKB-SubCell"/>
</dbReference>
<evidence type="ECO:0000256" key="8">
    <source>
        <dbReference type="ARBA" id="ARBA00023237"/>
    </source>
</evidence>
<dbReference type="GO" id="GO:0015473">
    <property type="term" value="F:fimbrial usher porin activity"/>
    <property type="evidence" value="ECO:0007669"/>
    <property type="project" value="InterPro"/>
</dbReference>
<proteinExistence type="inferred from homology"/>
<dbReference type="FunFam" id="2.60.40.3110:FF:000001">
    <property type="entry name" value="Putative fimbrial outer membrane usher"/>
    <property type="match status" value="1"/>
</dbReference>
<dbReference type="InterPro" id="IPR037224">
    <property type="entry name" value="PapC_N_sf"/>
</dbReference>
<dbReference type="Pfam" id="PF13954">
    <property type="entry name" value="PapC_N"/>
    <property type="match status" value="1"/>
</dbReference>
<dbReference type="AlphaFoldDB" id="A0A344UM07"/>
<dbReference type="PANTHER" id="PTHR30451:SF4">
    <property type="entry name" value="OUTER MEMBRANE USHER PROTEIN YQIG-RELATED"/>
    <property type="match status" value="1"/>
</dbReference>
<evidence type="ECO:0000256" key="2">
    <source>
        <dbReference type="ARBA" id="ARBA00008064"/>
    </source>
</evidence>
<keyword evidence="4" id="KW-1134">Transmembrane beta strand</keyword>
<keyword evidence="5" id="KW-0812">Transmembrane</keyword>
<keyword evidence="3" id="KW-0813">Transport</keyword>